<keyword evidence="5 15" id="KW-0378">Hydrolase</keyword>
<evidence type="ECO:0000256" key="16">
    <source>
        <dbReference type="PROSITE-ProRule" id="PRU00560"/>
    </source>
</evidence>
<comment type="domain">
    <text evidence="15">The N-terminal DNA-binding domain is a ssDNA-dependent ATPase and has ATP-dependent 3'-5' helicase function. This domain interacts with RecC.</text>
</comment>
<dbReference type="OrthoDB" id="9810135at2"/>
<evidence type="ECO:0000256" key="2">
    <source>
        <dbReference type="ARBA" id="ARBA00022723"/>
    </source>
</evidence>
<dbReference type="GO" id="GO:0016887">
    <property type="term" value="F:ATP hydrolysis activity"/>
    <property type="evidence" value="ECO:0007669"/>
    <property type="project" value="RHEA"/>
</dbReference>
<evidence type="ECO:0000256" key="9">
    <source>
        <dbReference type="ARBA" id="ARBA00022842"/>
    </source>
</evidence>
<evidence type="ECO:0000256" key="4">
    <source>
        <dbReference type="ARBA" id="ARBA00022763"/>
    </source>
</evidence>
<evidence type="ECO:0000256" key="7">
    <source>
        <dbReference type="ARBA" id="ARBA00022839"/>
    </source>
</evidence>
<feature type="binding site" evidence="15">
    <location>
        <position position="1000"/>
    </location>
    <ligand>
        <name>Mg(2+)</name>
        <dbReference type="ChEBI" id="CHEBI:18420"/>
    </ligand>
</feature>
<name>V2UTQ3_9GAMM</name>
<dbReference type="EC" id="3.1.11.5" evidence="15"/>
<dbReference type="GO" id="GO:0000724">
    <property type="term" value="P:double-strand break repair via homologous recombination"/>
    <property type="evidence" value="ECO:0007669"/>
    <property type="project" value="UniProtKB-UniRule"/>
</dbReference>
<comment type="catalytic activity">
    <reaction evidence="13 15">
        <text>Couples ATP hydrolysis with the unwinding of duplex DNA by translocating in the 3'-5' direction.</text>
        <dbReference type="EC" id="5.6.2.4"/>
    </reaction>
</comment>
<sequence length="1245" mass="144169">MTIVKPEVSFYPIQDIQFQGLHWIEASAGSGKTFTLSSLLVRILLEKYLPKQAVATTFTRAAAAELKQRIRARIVEMQSFFKERIGFDHQANIEHLQQLKAADEDPLKIVLLEKFSTQVAYACSRLQLVLEQLDELFVGTLDSFSQKLLREFAFESGKIERVEITDQSKQYTEQLIHDVLREWIQQQSQQDIDWLFAVGCLDPKEYFAVAENVLNFPNAQFTEVSHPKLQVEEYLQLREKLKAFDYTQLKRKYVEQGGFAEYQSGRYFKTITFNQLMEDIIPNAVFKILQSKEKGFLVLLPKSEKEYLISFVGSFTNKKTLKKNLPKENAEQFYTDPSLVVLVEVLTKLQEIGNILTRYKHYISYYIASQVKLRLPALLQQQGETTFAQQIKTLSEALQGEHGEHFAAFVQSSYPLILVDEFQDTNQEQDNMLASIWRAPTKYEKGCMIMVGDRKQAIYGFRGGDMLTFIRAYHDVLSKKGHFYRLKYNHRTIQPLVEAVDALFMQHPDFGEHVIYEPVEAGTRPHPQLIDGKEQNPKPLRWLHIESEVQPEIQVAWKISTLLQQSQQGQLYLSKDHSNTPIIADDIAVLSKNHDGLDKVQFELERLGIRVNRPSKRSVFDGLLAQDVAAVLIAIMNPYDEKKVKRALLSRMLGYTLTNLNEFERQTDGLGQFISVFSEIREIWFERHFLAAWQYCLRYFDVWRNLVRFESRDNERNVVNLRHLSDLLSQHSGKYQGPKNLLNWYLKQVASPSDREWELERSLSTDAGIQLMTIHQSKGLEFKIVFLLNANGSFREINKTLNFSTTETINEMTKQVEQQRVIAIDDKTALSEIEVQQHQSRAQAEQNRLWYVALTRASHRIYTVLNKVKTETTSGVNFWRVQPTLFSHISATDEPLLTSKPLPYKEDREVVVELSAILQPQLKLYPRLKTSFSALAQHLTKQQALDVLATYTNNETAADDEVLVVESINDIDDVSSNDAEKIPWIARNFPMGTHAGNFLHEIFEHLDFQDQSSWDLEIYRRFKNDYSTLKKQVFEKYQALLGDGIREQDCEERLIADVKSWLNDILSTPFGNEFMLGQLEPNTYLSEFPFYLALSDQVFASQRIHQLFQEYDIFIPTLNSAESARFLNGSIDLVYQSEGKYYIADYKSNFLGETVQSYTQNEIAKNMSQSSYWLQASLYLVALHRYLKERLHGYDIEQHLGGATYLYLRGMTGQKNMGVCHWQPSPEFIQRLDAMLGYYAVQKLA</sequence>
<dbReference type="Gene3D" id="1.10.486.10">
    <property type="entry name" value="PCRA, domain 4"/>
    <property type="match status" value="1"/>
</dbReference>
<comment type="catalytic activity">
    <reaction evidence="14 15">
        <text>ATP + H2O = ADP + phosphate + H(+)</text>
        <dbReference type="Rhea" id="RHEA:13065"/>
        <dbReference type="ChEBI" id="CHEBI:15377"/>
        <dbReference type="ChEBI" id="CHEBI:15378"/>
        <dbReference type="ChEBI" id="CHEBI:30616"/>
        <dbReference type="ChEBI" id="CHEBI:43474"/>
        <dbReference type="ChEBI" id="CHEBI:456216"/>
        <dbReference type="EC" id="5.6.2.4"/>
    </reaction>
</comment>
<feature type="domain" description="UvrD-like helicase C-terminal" evidence="18">
    <location>
        <begin position="494"/>
        <end position="779"/>
    </location>
</feature>
<dbReference type="GO" id="GO:0003677">
    <property type="term" value="F:DNA binding"/>
    <property type="evidence" value="ECO:0007669"/>
    <property type="project" value="UniProtKB-UniRule"/>
</dbReference>
<comment type="catalytic activity">
    <reaction evidence="15">
        <text>Exonucleolytic cleavage (in the presence of ATP) in either 5'- to 3'- or 3'- to 5'-direction to yield 5'-phosphooligonucleotides.</text>
        <dbReference type="EC" id="3.1.11.5"/>
    </reaction>
</comment>
<keyword evidence="11 15" id="KW-0234">DNA repair</keyword>
<dbReference type="InterPro" id="IPR004586">
    <property type="entry name" value="RecB"/>
</dbReference>
<dbReference type="SUPFAM" id="SSF52980">
    <property type="entry name" value="Restriction endonuclease-like"/>
    <property type="match status" value="1"/>
</dbReference>
<dbReference type="Pfam" id="PF00580">
    <property type="entry name" value="UvrD-helicase"/>
    <property type="match status" value="1"/>
</dbReference>
<dbReference type="RefSeq" id="WP_023273158.1">
    <property type="nucleotide sequence ID" value="NZ_KI530723.1"/>
</dbReference>
<dbReference type="EMBL" id="AYER01000006">
    <property type="protein sequence ID" value="ESK38719.1"/>
    <property type="molecule type" value="Genomic_DNA"/>
</dbReference>
<dbReference type="STRING" id="1392540.P256_01538"/>
<evidence type="ECO:0000256" key="8">
    <source>
        <dbReference type="ARBA" id="ARBA00022840"/>
    </source>
</evidence>
<organism evidence="19 20">
    <name type="scientific">Acinetobacter nectaris CIP 110549</name>
    <dbReference type="NCBI Taxonomy" id="1392540"/>
    <lineage>
        <taxon>Bacteria</taxon>
        <taxon>Pseudomonadati</taxon>
        <taxon>Pseudomonadota</taxon>
        <taxon>Gammaproteobacteria</taxon>
        <taxon>Moraxellales</taxon>
        <taxon>Moraxellaceae</taxon>
        <taxon>Acinetobacter</taxon>
    </lineage>
</organism>
<dbReference type="HAMAP" id="MF_01485">
    <property type="entry name" value="RecB"/>
    <property type="match status" value="1"/>
</dbReference>
<keyword evidence="4 15" id="KW-0227">DNA damage</keyword>
<dbReference type="Proteomes" id="UP000023785">
    <property type="component" value="Unassembled WGS sequence"/>
</dbReference>
<dbReference type="PANTHER" id="PTHR11070">
    <property type="entry name" value="UVRD / RECB / PCRA DNA HELICASE FAMILY MEMBER"/>
    <property type="match status" value="1"/>
</dbReference>
<dbReference type="CDD" id="cd22352">
    <property type="entry name" value="RecB_C-like"/>
    <property type="match status" value="1"/>
</dbReference>
<keyword evidence="3 15" id="KW-0547">Nucleotide-binding</keyword>
<comment type="caution">
    <text evidence="19">The sequence shown here is derived from an EMBL/GenBank/DDBJ whole genome shotgun (WGS) entry which is preliminary data.</text>
</comment>
<dbReference type="InterPro" id="IPR000212">
    <property type="entry name" value="DNA_helicase_UvrD/REP"/>
</dbReference>
<evidence type="ECO:0000256" key="3">
    <source>
        <dbReference type="ARBA" id="ARBA00022741"/>
    </source>
</evidence>
<feature type="binding site" evidence="16">
    <location>
        <begin position="26"/>
        <end position="33"/>
    </location>
    <ligand>
        <name>ATP</name>
        <dbReference type="ChEBI" id="CHEBI:30616"/>
    </ligand>
</feature>
<comment type="miscellaneous">
    <text evidence="15">In the RecBCD complex, RecB has a slow 3'-5' helicase, an exonuclease activity and loads RecA onto ssDNA, RecD has a fast 5'-3' helicase activity, while RecC stimulates the ATPase and processivity of the RecB helicase and contributes to recognition of the Chi site.</text>
</comment>
<dbReference type="GO" id="GO:0005829">
    <property type="term" value="C:cytosol"/>
    <property type="evidence" value="ECO:0007669"/>
    <property type="project" value="TreeGrafter"/>
</dbReference>
<evidence type="ECO:0000256" key="6">
    <source>
        <dbReference type="ARBA" id="ARBA00022806"/>
    </source>
</evidence>
<comment type="function">
    <text evidence="15">A helicase/nuclease that prepares dsDNA breaks (DSB) for recombinational DNA repair. Binds to DSBs and unwinds DNA via a highly rapid and processive ATP-dependent bidirectional helicase activity. Unwinds dsDNA until it encounters a Chi (crossover hotspot instigator) sequence from the 3' direction. Cuts ssDNA a few nucleotides 3' to the Chi site. The properties and activities of the enzyme are changed at Chi. The Chi-altered holoenzyme produces a long 3'-ssDNA overhang and facilitates RecA-binding to the ssDNA for homologous DNA recombination and repair. Holoenzyme degrades any linearized DNA that is unable to undergo homologous recombination. In the holoenzyme this subunit contributes ATPase, 3'-5' helicase, exonuclease activity and loads RecA onto ssDNA.</text>
</comment>
<dbReference type="Gene3D" id="1.10.3170.10">
    <property type="entry name" value="Recbcd, chain B, domain 2"/>
    <property type="match status" value="1"/>
</dbReference>
<comment type="similarity">
    <text evidence="15">Belongs to the helicase family. UvrD subfamily.</text>
</comment>
<reference evidence="19 20" key="1">
    <citation type="submission" date="2013-10" db="EMBL/GenBank/DDBJ databases">
        <title>The Genome Sequence of Acinetobacter nectaris CIP 110549.</title>
        <authorList>
            <consortium name="The Broad Institute Genomics Platform"/>
            <consortium name="The Broad Institute Genome Sequencing Center for Infectious Disease"/>
            <person name="Cerqueira G."/>
            <person name="Feldgarden M."/>
            <person name="Courvalin P."/>
            <person name="Grillot-Courvalin C."/>
            <person name="Clermont D."/>
            <person name="Rocha E."/>
            <person name="Yoon E.-J."/>
            <person name="Nemec A."/>
            <person name="Young S.K."/>
            <person name="Zeng Q."/>
            <person name="Gargeya S."/>
            <person name="Fitzgerald M."/>
            <person name="Abouelleil A."/>
            <person name="Alvarado L."/>
            <person name="Berlin A.M."/>
            <person name="Chapman S.B."/>
            <person name="Gainer-Dewar J."/>
            <person name="Goldberg J."/>
            <person name="Gnerre S."/>
            <person name="Griggs A."/>
            <person name="Gujja S."/>
            <person name="Hansen M."/>
            <person name="Howarth C."/>
            <person name="Imamovic A."/>
            <person name="Ireland A."/>
            <person name="Larimer J."/>
            <person name="McCowan C."/>
            <person name="Murphy C."/>
            <person name="Pearson M."/>
            <person name="Poon T.W."/>
            <person name="Priest M."/>
            <person name="Roberts A."/>
            <person name="Saif S."/>
            <person name="Shea T."/>
            <person name="Sykes S."/>
            <person name="Wortman J."/>
            <person name="Nusbaum C."/>
            <person name="Birren B."/>
        </authorList>
    </citation>
    <scope>NUCLEOTIDE SEQUENCE [LARGE SCALE GENOMIC DNA]</scope>
    <source>
        <strain evidence="19 20">CIP 110549</strain>
    </source>
</reference>
<dbReference type="Pfam" id="PF13361">
    <property type="entry name" value="UvrD_C"/>
    <property type="match status" value="1"/>
</dbReference>
<keyword evidence="2 15" id="KW-0479">Metal-binding</keyword>
<keyword evidence="9 15" id="KW-0460">Magnesium</keyword>
<dbReference type="PANTHER" id="PTHR11070:SF23">
    <property type="entry name" value="RECBCD ENZYME SUBUNIT RECB"/>
    <property type="match status" value="1"/>
</dbReference>
<evidence type="ECO:0000313" key="19">
    <source>
        <dbReference type="EMBL" id="ESK38719.1"/>
    </source>
</evidence>
<dbReference type="HOGENOM" id="CLU_001114_6_1_6"/>
<comment type="domain">
    <text evidence="15">The C-terminal domain has nuclease activity and interacts with RecD. It interacts with RecA, facilitating its loading onto ssDNA.</text>
</comment>
<dbReference type="InterPro" id="IPR038726">
    <property type="entry name" value="PDDEXK_AddAB-type"/>
</dbReference>
<dbReference type="Pfam" id="PF12705">
    <property type="entry name" value="PDDEXK_1"/>
    <property type="match status" value="1"/>
</dbReference>
<dbReference type="GO" id="GO:0009338">
    <property type="term" value="C:exodeoxyribonuclease V complex"/>
    <property type="evidence" value="ECO:0007669"/>
    <property type="project" value="TreeGrafter"/>
</dbReference>
<dbReference type="InterPro" id="IPR027417">
    <property type="entry name" value="P-loop_NTPase"/>
</dbReference>
<keyword evidence="1 15" id="KW-0540">Nuclease</keyword>
<evidence type="ECO:0000259" key="18">
    <source>
        <dbReference type="PROSITE" id="PS51217"/>
    </source>
</evidence>
<dbReference type="AlphaFoldDB" id="V2UTQ3"/>
<comment type="cofactor">
    <cofactor evidence="15">
        <name>Mg(2+)</name>
        <dbReference type="ChEBI" id="CHEBI:18420"/>
    </cofactor>
    <text evidence="15">Binds 1 Mg(2+) ion per subunit.</text>
</comment>
<feature type="active site" description="For nuclease activity" evidence="15">
    <location>
        <position position="1145"/>
    </location>
</feature>
<dbReference type="PATRIC" id="fig|1392540.3.peg.1488"/>
<keyword evidence="7 15" id="KW-0269">Exonuclease</keyword>
<evidence type="ECO:0000256" key="1">
    <source>
        <dbReference type="ARBA" id="ARBA00022722"/>
    </source>
</evidence>
<keyword evidence="8 15" id="KW-0067">ATP-binding</keyword>
<keyword evidence="10 15" id="KW-0238">DNA-binding</keyword>
<keyword evidence="12 15" id="KW-0413">Isomerase</keyword>
<dbReference type="SUPFAM" id="SSF52540">
    <property type="entry name" value="P-loop containing nucleoside triphosphate hydrolases"/>
    <property type="match status" value="1"/>
</dbReference>
<feature type="binding site" evidence="15">
    <location>
        <position position="1132"/>
    </location>
    <ligand>
        <name>Mg(2+)</name>
        <dbReference type="ChEBI" id="CHEBI:18420"/>
    </ligand>
</feature>
<dbReference type="PROSITE" id="PS51198">
    <property type="entry name" value="UVRD_HELICASE_ATP_BIND"/>
    <property type="match status" value="1"/>
</dbReference>
<protein>
    <recommendedName>
        <fullName evidence="15">RecBCD enzyme subunit RecB</fullName>
        <ecNumber evidence="15">3.1.11.5</ecNumber>
        <ecNumber evidence="15">5.6.2.4</ecNumber>
    </recommendedName>
    <alternativeName>
        <fullName evidence="15">DNA 3'-5' helicase subunit RecB</fullName>
    </alternativeName>
    <alternativeName>
        <fullName evidence="15">Exonuclease V subunit RecB</fullName>
        <shortName evidence="15">ExoV subunit RecB</shortName>
    </alternativeName>
    <alternativeName>
        <fullName evidence="15">Helicase/nuclease RecBCD subunit RecB</fullName>
    </alternativeName>
</protein>
<evidence type="ECO:0000256" key="14">
    <source>
        <dbReference type="ARBA" id="ARBA00048988"/>
    </source>
</evidence>
<keyword evidence="6 15" id="KW-0347">Helicase</keyword>
<evidence type="ECO:0000256" key="10">
    <source>
        <dbReference type="ARBA" id="ARBA00023125"/>
    </source>
</evidence>
<evidence type="ECO:0000259" key="17">
    <source>
        <dbReference type="PROSITE" id="PS51198"/>
    </source>
</evidence>
<evidence type="ECO:0000256" key="5">
    <source>
        <dbReference type="ARBA" id="ARBA00022801"/>
    </source>
</evidence>
<dbReference type="InterPro" id="IPR014017">
    <property type="entry name" value="DNA_helicase_UvrD-like_C"/>
</dbReference>
<keyword evidence="20" id="KW-1185">Reference proteome</keyword>
<dbReference type="GO" id="GO:0008854">
    <property type="term" value="F:exodeoxyribonuclease V activity"/>
    <property type="evidence" value="ECO:0007669"/>
    <property type="project" value="UniProtKB-EC"/>
</dbReference>
<proteinExistence type="inferred from homology"/>
<dbReference type="EC" id="5.6.2.4" evidence="15"/>
<dbReference type="Gene3D" id="3.40.50.300">
    <property type="entry name" value="P-loop containing nucleotide triphosphate hydrolases"/>
    <property type="match status" value="2"/>
</dbReference>
<accession>V2UTQ3</accession>
<dbReference type="PROSITE" id="PS51217">
    <property type="entry name" value="UVRD_HELICASE_CTER"/>
    <property type="match status" value="1"/>
</dbReference>
<dbReference type="GO" id="GO:0000287">
    <property type="term" value="F:magnesium ion binding"/>
    <property type="evidence" value="ECO:0007669"/>
    <property type="project" value="UniProtKB-UniRule"/>
</dbReference>
<dbReference type="Gene3D" id="3.90.320.10">
    <property type="match status" value="1"/>
</dbReference>
<evidence type="ECO:0000256" key="13">
    <source>
        <dbReference type="ARBA" id="ARBA00034617"/>
    </source>
</evidence>
<dbReference type="InterPro" id="IPR011604">
    <property type="entry name" value="PDDEXK-like_dom_sf"/>
</dbReference>
<dbReference type="InterPro" id="IPR011335">
    <property type="entry name" value="Restrct_endonuc-II-like"/>
</dbReference>
<evidence type="ECO:0000256" key="11">
    <source>
        <dbReference type="ARBA" id="ARBA00023204"/>
    </source>
</evidence>
<dbReference type="GO" id="GO:0043138">
    <property type="term" value="F:3'-5' DNA helicase activity"/>
    <property type="evidence" value="ECO:0007669"/>
    <property type="project" value="UniProtKB-UniRule"/>
</dbReference>
<feature type="binding site" evidence="15">
    <location>
        <position position="1145"/>
    </location>
    <ligand>
        <name>Mg(2+)</name>
        <dbReference type="ChEBI" id="CHEBI:18420"/>
    </ligand>
</feature>
<dbReference type="GO" id="GO:0005524">
    <property type="term" value="F:ATP binding"/>
    <property type="evidence" value="ECO:0007669"/>
    <property type="project" value="UniProtKB-UniRule"/>
</dbReference>
<gene>
    <name evidence="15" type="primary">recB</name>
    <name evidence="19" type="ORF">P256_01538</name>
</gene>
<feature type="region of interest" description="Nuclease activity, interacts with RecD and RecA" evidence="15">
    <location>
        <begin position="921"/>
        <end position="1245"/>
    </location>
</feature>
<evidence type="ECO:0000256" key="12">
    <source>
        <dbReference type="ARBA" id="ARBA00023235"/>
    </source>
</evidence>
<feature type="region of interest" description="DNA-binding and helicase activity, interacts with RecC" evidence="15">
    <location>
        <begin position="1"/>
        <end position="903"/>
    </location>
</feature>
<feature type="domain" description="UvrD-like helicase ATP-binding" evidence="17">
    <location>
        <begin position="5"/>
        <end position="493"/>
    </location>
</feature>
<evidence type="ECO:0000313" key="20">
    <source>
        <dbReference type="Proteomes" id="UP000023785"/>
    </source>
</evidence>
<evidence type="ECO:0000256" key="15">
    <source>
        <dbReference type="HAMAP-Rule" id="MF_01485"/>
    </source>
</evidence>
<dbReference type="InterPro" id="IPR014016">
    <property type="entry name" value="UvrD-like_ATP-bd"/>
</dbReference>
<comment type="subunit">
    <text evidence="15">Heterotrimer of RecB, RecC and RecD. All subunits contribute to DNA-binding. Interacts with RecA.</text>
</comment>
<dbReference type="eggNOG" id="COG1074">
    <property type="taxonomic scope" value="Bacteria"/>
</dbReference>